<gene>
    <name evidence="1" type="ORF">ERS852444_02063</name>
</gene>
<evidence type="ECO:0000313" key="2">
    <source>
        <dbReference type="Proteomes" id="UP000095453"/>
    </source>
</evidence>
<protein>
    <submittedName>
        <fullName evidence="1">Uncharacterized protein</fullName>
    </submittedName>
</protein>
<dbReference type="AlphaFoldDB" id="A0A173UIL3"/>
<proteinExistence type="predicted"/>
<sequence length="196" mass="23094">MSTTYEIYKFAKPTLKELSIVDYYSDYDVFSILDEDGDSTGEFISLFRIDDKSVSNIVDSRFVRKLELPEFVTDYDRLYEYIGFDKEAIKKKQVHIECSDGWYMDFTDGSKTKSVRIEELDKFKNKVNVKCAAIKMESLWDSDEVFVYPDKKRVLKYIPGIDEYRYVPITNVILSKAEIPFLIFERNKGKCFIQKC</sequence>
<dbReference type="EMBL" id="CYXX01000015">
    <property type="protein sequence ID" value="CUN14047.1"/>
    <property type="molecule type" value="Genomic_DNA"/>
</dbReference>
<organism evidence="1 2">
    <name type="scientific">Roseburia inulinivorans</name>
    <dbReference type="NCBI Taxonomy" id="360807"/>
    <lineage>
        <taxon>Bacteria</taxon>
        <taxon>Bacillati</taxon>
        <taxon>Bacillota</taxon>
        <taxon>Clostridia</taxon>
        <taxon>Lachnospirales</taxon>
        <taxon>Lachnospiraceae</taxon>
        <taxon>Roseburia</taxon>
    </lineage>
</organism>
<dbReference type="RefSeq" id="WP_055169620.1">
    <property type="nucleotide sequence ID" value="NZ_CYXX01000015.1"/>
</dbReference>
<reference evidence="1 2" key="1">
    <citation type="submission" date="2015-09" db="EMBL/GenBank/DDBJ databases">
        <authorList>
            <consortium name="Pathogen Informatics"/>
        </authorList>
    </citation>
    <scope>NUCLEOTIDE SEQUENCE [LARGE SCALE GENOMIC DNA]</scope>
    <source>
        <strain evidence="1 2">2789STDY5608887</strain>
    </source>
</reference>
<evidence type="ECO:0000313" key="1">
    <source>
        <dbReference type="EMBL" id="CUN14047.1"/>
    </source>
</evidence>
<name>A0A173UIL3_9FIRM</name>
<dbReference type="Proteomes" id="UP000095453">
    <property type="component" value="Unassembled WGS sequence"/>
</dbReference>
<accession>A0A173UIL3</accession>